<organism evidence="1">
    <name type="scientific">Halocynthia roretzi</name>
    <name type="common">Sea squirt</name>
    <name type="synonym">Cynthia roretzi</name>
    <dbReference type="NCBI Taxonomy" id="7729"/>
    <lineage>
        <taxon>Eukaryota</taxon>
        <taxon>Metazoa</taxon>
        <taxon>Chordata</taxon>
        <taxon>Tunicata</taxon>
        <taxon>Ascidiacea</taxon>
        <taxon>Stolidobranchia</taxon>
        <taxon>Pyuridae</taxon>
        <taxon>Halocynthia</taxon>
    </lineage>
</organism>
<dbReference type="AlphaFoldDB" id="Q5NTL5"/>
<reference evidence="1" key="1">
    <citation type="journal article" date="2005" name="Immunogenetics">
        <title>Differential display analysis reveals the expression of glutathione S-transferase omega and novel genes through an ITAM-containing receptor in ascidian immunocytes.</title>
        <authorList>
            <person name="Azumi K."/>
            <person name="Sasaki T."/>
            <person name="Okochi K."/>
            <person name="Yamasaki S."/>
            <person name="Saito T."/>
            <person name="Takayama H."/>
            <person name="Yokosawa H."/>
        </authorList>
    </citation>
    <scope>NUCLEOTIDE SEQUENCE</scope>
</reference>
<evidence type="ECO:0000313" key="1">
    <source>
        <dbReference type="EMBL" id="BAD77936.1"/>
    </source>
</evidence>
<dbReference type="EMBL" id="AB187221">
    <property type="protein sequence ID" value="BAD77936.1"/>
    <property type="molecule type" value="mRNA"/>
</dbReference>
<name>Q5NTL5_HALRO</name>
<protein>
    <submittedName>
        <fullName evidence="1">Uncharacterized protein</fullName>
    </submittedName>
</protein>
<accession>Q5NTL5</accession>
<proteinExistence type="evidence at transcript level"/>
<sequence length="193" mass="22140">MFLSLSQYHTRKFKESRSCCHDQVHYQVKYQMIDSDLGSKIIIARKLEFTLLSKDRKLINQKAFITRGLCKYCSEQLVFKIAISQETSTRTAELHDKQAKNSSSILTLSSHGKTSLTFARLSCREKKAECNLAQTAVNTWNLNTSKVNTLDTDKTTKLRNGIAQLWITKVLTKLTVKFMSCNFRFKTSNVIKV</sequence>